<proteinExistence type="predicted"/>
<evidence type="ECO:0000256" key="1">
    <source>
        <dbReference type="SAM" id="Coils"/>
    </source>
</evidence>
<organism evidence="2 3">
    <name type="scientific">Stephania cephalantha</name>
    <dbReference type="NCBI Taxonomy" id="152367"/>
    <lineage>
        <taxon>Eukaryota</taxon>
        <taxon>Viridiplantae</taxon>
        <taxon>Streptophyta</taxon>
        <taxon>Embryophyta</taxon>
        <taxon>Tracheophyta</taxon>
        <taxon>Spermatophyta</taxon>
        <taxon>Magnoliopsida</taxon>
        <taxon>Ranunculales</taxon>
        <taxon>Menispermaceae</taxon>
        <taxon>Menispermoideae</taxon>
        <taxon>Cissampelideae</taxon>
        <taxon>Stephania</taxon>
    </lineage>
</organism>
<gene>
    <name evidence="2" type="ORF">Scep_003483</name>
</gene>
<protein>
    <submittedName>
        <fullName evidence="2">Uncharacterized protein</fullName>
    </submittedName>
</protein>
<keyword evidence="1" id="KW-0175">Coiled coil</keyword>
<evidence type="ECO:0000313" key="3">
    <source>
        <dbReference type="Proteomes" id="UP001419268"/>
    </source>
</evidence>
<dbReference type="Proteomes" id="UP001419268">
    <property type="component" value="Unassembled WGS sequence"/>
</dbReference>
<feature type="coiled-coil region" evidence="1">
    <location>
        <begin position="124"/>
        <end position="161"/>
    </location>
</feature>
<sequence length="252" mass="28816">MCHRLRNATFISAPLNRRHHHNTYLLRSPNKTRSAHSLRHFFTISSRLLSSSLFRVVVSRVWCCKKSCGAAAAEMGRLECSTRSDDVVVGDSELLEEKRSAIRNAGPEKFQIKFSVLSLVSEHTSKMEARLDKMEALMDRIEKEVKKISAIEASIEKLRSEVKMTIRGLAQRLDEQLLHHCGIASWSCTKVSDPSDLVLFEGFPTFGEPEPHPSITQVLDQFQHFFIQCNNLPRSLCRRLAKFNSQFHLFTM</sequence>
<dbReference type="AlphaFoldDB" id="A0AAP0PWD3"/>
<keyword evidence="3" id="KW-1185">Reference proteome</keyword>
<evidence type="ECO:0000313" key="2">
    <source>
        <dbReference type="EMBL" id="KAK9156909.1"/>
    </source>
</evidence>
<comment type="caution">
    <text evidence="2">The sequence shown here is derived from an EMBL/GenBank/DDBJ whole genome shotgun (WGS) entry which is preliminary data.</text>
</comment>
<accession>A0AAP0PWD3</accession>
<reference evidence="2 3" key="1">
    <citation type="submission" date="2024-01" db="EMBL/GenBank/DDBJ databases">
        <title>Genome assemblies of Stephania.</title>
        <authorList>
            <person name="Yang L."/>
        </authorList>
    </citation>
    <scope>NUCLEOTIDE SEQUENCE [LARGE SCALE GENOMIC DNA]</scope>
    <source>
        <strain evidence="2">JXDWG</strain>
        <tissue evidence="2">Leaf</tissue>
    </source>
</reference>
<name>A0AAP0PWD3_9MAGN</name>
<dbReference type="EMBL" id="JBBNAG010000002">
    <property type="protein sequence ID" value="KAK9156909.1"/>
    <property type="molecule type" value="Genomic_DNA"/>
</dbReference>